<feature type="region of interest" description="Disordered" evidence="1">
    <location>
        <begin position="59"/>
        <end position="102"/>
    </location>
</feature>
<gene>
    <name evidence="2" type="ORF">QLX08_000770</name>
</gene>
<feature type="compositionally biased region" description="Polar residues" evidence="1">
    <location>
        <begin position="60"/>
        <end position="79"/>
    </location>
</feature>
<proteinExistence type="predicted"/>
<dbReference type="AlphaFoldDB" id="A0AAW1AHU1"/>
<evidence type="ECO:0000256" key="1">
    <source>
        <dbReference type="SAM" id="MobiDB-lite"/>
    </source>
</evidence>
<feature type="region of interest" description="Disordered" evidence="1">
    <location>
        <begin position="1"/>
        <end position="41"/>
    </location>
</feature>
<dbReference type="EMBL" id="JAWNGG020000010">
    <property type="protein sequence ID" value="KAK9309515.1"/>
    <property type="molecule type" value="Genomic_DNA"/>
</dbReference>
<comment type="caution">
    <text evidence="2">The sequence shown here is derived from an EMBL/GenBank/DDBJ whole genome shotgun (WGS) entry which is preliminary data.</text>
</comment>
<feature type="compositionally biased region" description="Polar residues" evidence="1">
    <location>
        <begin position="89"/>
        <end position="102"/>
    </location>
</feature>
<dbReference type="Proteomes" id="UP001432146">
    <property type="component" value="Unassembled WGS sequence"/>
</dbReference>
<accession>A0AAW1AHU1</accession>
<name>A0AAW1AHU1_9HYME</name>
<sequence>MPSMPLLPRPISSHTTHDSFIEAPNKTLPSPPGTLTKNSKQGLFSKLFTKKAKKDRDIISNVSKENSQPLSSTGNVLHISTNNTSSSSQLQIPRPSTISTTSVKSLRLEGDETPPYGIELTEAEHYALYTAMAPHATASEFDEMSFYYSPVEGGKIYSEKKEA</sequence>
<reference evidence="2 3" key="1">
    <citation type="submission" date="2024-05" db="EMBL/GenBank/DDBJ databases">
        <title>The nuclear and mitochondrial genome assemblies of Tetragonisca angustula (Apidae: Meliponini), a tiny yet remarkable pollinator in the Neotropics.</title>
        <authorList>
            <person name="Ferrari R."/>
            <person name="Ricardo P.C."/>
            <person name="Dias F.C."/>
            <person name="Araujo N.S."/>
            <person name="Soares D.O."/>
            <person name="Zhou Q.-S."/>
            <person name="Zhu C.-D."/>
            <person name="Coutinho L."/>
            <person name="Airas M.C."/>
            <person name="Batista T.M."/>
        </authorList>
    </citation>
    <scope>NUCLEOTIDE SEQUENCE [LARGE SCALE GENOMIC DNA]</scope>
    <source>
        <strain evidence="2">ASF017062</strain>
        <tissue evidence="2">Abdomen</tissue>
    </source>
</reference>
<keyword evidence="3" id="KW-1185">Reference proteome</keyword>
<protein>
    <submittedName>
        <fullName evidence="2">Uncharacterized protein</fullName>
    </submittedName>
</protein>
<evidence type="ECO:0000313" key="2">
    <source>
        <dbReference type="EMBL" id="KAK9309515.1"/>
    </source>
</evidence>
<organism evidence="2 3">
    <name type="scientific">Tetragonisca angustula</name>
    <dbReference type="NCBI Taxonomy" id="166442"/>
    <lineage>
        <taxon>Eukaryota</taxon>
        <taxon>Metazoa</taxon>
        <taxon>Ecdysozoa</taxon>
        <taxon>Arthropoda</taxon>
        <taxon>Hexapoda</taxon>
        <taxon>Insecta</taxon>
        <taxon>Pterygota</taxon>
        <taxon>Neoptera</taxon>
        <taxon>Endopterygota</taxon>
        <taxon>Hymenoptera</taxon>
        <taxon>Apocrita</taxon>
        <taxon>Aculeata</taxon>
        <taxon>Apoidea</taxon>
        <taxon>Anthophila</taxon>
        <taxon>Apidae</taxon>
        <taxon>Tetragonisca</taxon>
    </lineage>
</organism>
<evidence type="ECO:0000313" key="3">
    <source>
        <dbReference type="Proteomes" id="UP001432146"/>
    </source>
</evidence>